<evidence type="ECO:0000256" key="3">
    <source>
        <dbReference type="ARBA" id="ARBA00019015"/>
    </source>
</evidence>
<evidence type="ECO:0000313" key="12">
    <source>
        <dbReference type="Proteomes" id="UP000295793"/>
    </source>
</evidence>
<dbReference type="InterPro" id="IPR020013">
    <property type="entry name" value="Flagellar_FlgE/F/G"/>
</dbReference>
<dbReference type="NCBIfam" id="TIGR03506">
    <property type="entry name" value="FlgEFG_subfam"/>
    <property type="match status" value="2"/>
</dbReference>
<organism evidence="11 12">
    <name type="scientific">Reinekea marinisedimentorum</name>
    <dbReference type="NCBI Taxonomy" id="230495"/>
    <lineage>
        <taxon>Bacteria</taxon>
        <taxon>Pseudomonadati</taxon>
        <taxon>Pseudomonadota</taxon>
        <taxon>Gammaproteobacteria</taxon>
        <taxon>Oceanospirillales</taxon>
        <taxon>Saccharospirillaceae</taxon>
        <taxon>Reinekea</taxon>
    </lineage>
</organism>
<protein>
    <recommendedName>
        <fullName evidence="3 5">Flagellar hook protein FlgE</fullName>
    </recommendedName>
</protein>
<keyword evidence="11" id="KW-0966">Cell projection</keyword>
<feature type="domain" description="Flagellar basal-body/hook protein C-terminal" evidence="8">
    <location>
        <begin position="1408"/>
        <end position="1452"/>
    </location>
</feature>
<dbReference type="GO" id="GO:0005829">
    <property type="term" value="C:cytosol"/>
    <property type="evidence" value="ECO:0007669"/>
    <property type="project" value="TreeGrafter"/>
</dbReference>
<dbReference type="Pfam" id="PF00460">
    <property type="entry name" value="Flg_bb_rod"/>
    <property type="match status" value="1"/>
</dbReference>
<keyword evidence="12" id="KW-1185">Reference proteome</keyword>
<evidence type="ECO:0000256" key="1">
    <source>
        <dbReference type="ARBA" id="ARBA00004117"/>
    </source>
</evidence>
<comment type="subcellular location">
    <subcellularLocation>
        <location evidence="1 5">Bacterial flagellum basal body</location>
    </subcellularLocation>
</comment>
<dbReference type="PANTHER" id="PTHR30435:SF1">
    <property type="entry name" value="FLAGELLAR HOOK PROTEIN FLGE"/>
    <property type="match status" value="1"/>
</dbReference>
<reference evidence="11 12" key="1">
    <citation type="submission" date="2019-03" db="EMBL/GenBank/DDBJ databases">
        <title>Genomic Encyclopedia of Archaeal and Bacterial Type Strains, Phase II (KMG-II): from individual species to whole genera.</title>
        <authorList>
            <person name="Goeker M."/>
        </authorList>
    </citation>
    <scope>NUCLEOTIDE SEQUENCE [LARGE SCALE GENOMIC DNA]</scope>
    <source>
        <strain evidence="11 12">DSM 15388</strain>
    </source>
</reference>
<dbReference type="GO" id="GO:0009425">
    <property type="term" value="C:bacterial-type flagellum basal body"/>
    <property type="evidence" value="ECO:0007669"/>
    <property type="project" value="UniProtKB-SubCell"/>
</dbReference>
<dbReference type="Pfam" id="PF06429">
    <property type="entry name" value="Flg_bbr_C"/>
    <property type="match status" value="1"/>
</dbReference>
<feature type="compositionally biased region" description="Low complexity" evidence="6">
    <location>
        <begin position="1385"/>
        <end position="1397"/>
    </location>
</feature>
<dbReference type="InterPro" id="IPR037925">
    <property type="entry name" value="FlgE/F/G-like"/>
</dbReference>
<dbReference type="PANTHER" id="PTHR30435">
    <property type="entry name" value="FLAGELLAR PROTEIN"/>
    <property type="match status" value="1"/>
</dbReference>
<keyword evidence="4 5" id="KW-0975">Bacterial flagellum</keyword>
<dbReference type="GO" id="GO:0009424">
    <property type="term" value="C:bacterial-type flagellum hook"/>
    <property type="evidence" value="ECO:0007669"/>
    <property type="project" value="TreeGrafter"/>
</dbReference>
<keyword evidence="11" id="KW-0282">Flagellum</keyword>
<dbReference type="OrthoDB" id="8578401at2"/>
<dbReference type="GO" id="GO:0071978">
    <property type="term" value="P:bacterial-type flagellum-dependent swarming motility"/>
    <property type="evidence" value="ECO:0007669"/>
    <property type="project" value="TreeGrafter"/>
</dbReference>
<feature type="domain" description="Flagellar hook protein FlgE D2" evidence="9">
    <location>
        <begin position="1177"/>
        <end position="1334"/>
    </location>
</feature>
<proteinExistence type="inferred from homology"/>
<dbReference type="InterPro" id="IPR001444">
    <property type="entry name" value="Flag_bb_rod_N"/>
</dbReference>
<evidence type="ECO:0000259" key="9">
    <source>
        <dbReference type="Pfam" id="PF07559"/>
    </source>
</evidence>
<dbReference type="Gene3D" id="2.60.98.20">
    <property type="entry name" value="Flagellar hook protein FlgE"/>
    <property type="match status" value="1"/>
</dbReference>
<evidence type="ECO:0000259" key="8">
    <source>
        <dbReference type="Pfam" id="PF06429"/>
    </source>
</evidence>
<evidence type="ECO:0000313" key="11">
    <source>
        <dbReference type="EMBL" id="TCS39918.1"/>
    </source>
</evidence>
<sequence length="1453" mass="150768">MSFSIGLSGVAAANTDLSVTGNNIANASTTGFKASTTEFGDAYTTSLLGSGSDIVGSGVTVTNIGQSFEQGTITASDSSLDLAIDGDGFFVLEYDNGTTTYSRSGGFGLDTEGYVVSVSGATLQGYGVDNNGVVSGILTDLQVDADNIAPQRTTEVETQLNVPSYAEVLASEGSITETNGFAIGQVQTGSEDDVSTTLSSVGYPTTAGVASAWSGGIVHDNSDIDFPWQPDSAESSYSIDITLSGSNIDTETNSLVGTIVPFSSENIYESVDDLVDAINSAINADSDLAGMVQATVNNVGGVSFEAAGTYATDGTSIVNIEDNVGNLLGDSYLNFENQSVVVYGTSEAGLTVTNSASTTTVSSGRDLTSIDTESGFLSAYANDTIDFYASVAGTSYPISITIPSTGYADFSALVSDLNAEFTAEGAGITASVVNDRLVFTSDVAGDVDVYFTTSTLTSDFDVEVLGITTSSLYSPSTSQGVDANNTMTIATDTNSATISIGSGTYADADALALAINGAISGSAVDGEVSAYAIDGTLYFDRLDSGTASTLAITDGTAGATDLEYFGLNTTTSITSPSVTAAVAGTDLFANNGSIDLSSSEGDAVTVQGNSTSELTFTDYDSGTYATLTSALPISTYVDTSGAVASTDAGNWLAFDITIGTTTEQVTMQVPAGGWADTTTFLSELETEIEDEFGSTDVIDVSLSAANELVLTAGSATGVGSQTINISDYSGTVVSETTSFTMSAIGMQDDGSSTPDYDAGEEEVLANNVLEISIDGADGQTIVIPEGTYTTYDGLVAAISDEISSNSALSGEIDVSHVNGRLVFERTEIGSGYDIDISGDSEALETLGLDSTTTTLGTDSVDKSNSFTINLVVPDPDEDGRSGSVTISLDETIYSIDQLATSINRELASVDEADYIGVQAVVSEDEDGNEILTFVATEAGEESTISITNIQATGDDLDVNELYGLLQADQYDSSLLTIGEAATTNGYPAQTVQLYNEADDVTTEIVIEEGSQASEIASLLSGYGGVTATAETDLTLFAEDYVNSGLMDLYINGQVIESDDFADIVDEINSYSSTTLSSITASLDEDTGNILLTSSIGIDISVEVDSVVETDQISLQGSDGATTATLGGDEDAETFAVVGGSIEIVLNDGYTLEDPDPSVTGLFNGLTSASYEEYTINSFDPDNTDTYNETASITVYDSLGNQHEMQMYYVKNEADGSNLSSWTVYVQIDGENVGDPDATLDYPDNLEPTMASFQMYFNADGSLDEDSTGEFLISNWDPIDSEGASNGSFSSLNVAEGGVLPIDSDAENSNFAISFTDSTQYGSEFARYDFAQDGYTSGELTDLEIDGSGIIYAQYTNGESEVIGQVALATFTNTEGLTPSGDTEWTESSESGEPTIGEPGTGTLGSIESSALEDSTVDLSEELVQLIIAQRNYQASAKTIETANEVTQTIINLR</sequence>
<comment type="similarity">
    <text evidence="2 5">Belongs to the flagella basal body rod proteins family.</text>
</comment>
<evidence type="ECO:0000256" key="4">
    <source>
        <dbReference type="ARBA" id="ARBA00023143"/>
    </source>
</evidence>
<evidence type="ECO:0000259" key="10">
    <source>
        <dbReference type="Pfam" id="PF22692"/>
    </source>
</evidence>
<keyword evidence="11" id="KW-0969">Cilium</keyword>
<name>A0A4R3I2P4_9GAMM</name>
<evidence type="ECO:0000256" key="6">
    <source>
        <dbReference type="SAM" id="MobiDB-lite"/>
    </source>
</evidence>
<feature type="domain" description="Flagellar hook protein FlgE/F/G-like D1" evidence="10">
    <location>
        <begin position="83"/>
        <end position="140"/>
    </location>
</feature>
<dbReference type="InterPro" id="IPR037058">
    <property type="entry name" value="Falgellar_hook_FlgE_sf"/>
</dbReference>
<dbReference type="EMBL" id="SLZR01000011">
    <property type="protein sequence ID" value="TCS39918.1"/>
    <property type="molecule type" value="Genomic_DNA"/>
</dbReference>
<dbReference type="InterPro" id="IPR011491">
    <property type="entry name" value="FlgE_D2"/>
</dbReference>
<comment type="caution">
    <text evidence="11">The sequence shown here is derived from an EMBL/GenBank/DDBJ whole genome shotgun (WGS) entry which is preliminary data.</text>
</comment>
<evidence type="ECO:0000259" key="7">
    <source>
        <dbReference type="Pfam" id="PF00460"/>
    </source>
</evidence>
<dbReference type="PROSITE" id="PS00588">
    <property type="entry name" value="FLAGELLA_BB_ROD"/>
    <property type="match status" value="1"/>
</dbReference>
<dbReference type="InterPro" id="IPR010930">
    <property type="entry name" value="Flg_bb/hook_C_dom"/>
</dbReference>
<gene>
    <name evidence="11" type="ORF">BCF53_1118</name>
</gene>
<dbReference type="InterPro" id="IPR019776">
    <property type="entry name" value="Flagellar_basal_body_rod_CS"/>
</dbReference>
<evidence type="ECO:0000256" key="5">
    <source>
        <dbReference type="RuleBase" id="RU362116"/>
    </source>
</evidence>
<dbReference type="Pfam" id="PF07559">
    <property type="entry name" value="FlgE_D2"/>
    <property type="match status" value="1"/>
</dbReference>
<feature type="domain" description="Flagellar basal body rod protein N-terminal" evidence="7">
    <location>
        <begin position="5"/>
        <end position="33"/>
    </location>
</feature>
<dbReference type="InterPro" id="IPR053967">
    <property type="entry name" value="LlgE_F_G-like_D1"/>
</dbReference>
<dbReference type="Proteomes" id="UP000295793">
    <property type="component" value="Unassembled WGS sequence"/>
</dbReference>
<dbReference type="RefSeq" id="WP_132702137.1">
    <property type="nucleotide sequence ID" value="NZ_SLZR01000011.1"/>
</dbReference>
<dbReference type="Pfam" id="PF22692">
    <property type="entry name" value="LlgE_F_G_D1"/>
    <property type="match status" value="1"/>
</dbReference>
<feature type="region of interest" description="Disordered" evidence="6">
    <location>
        <begin position="1374"/>
        <end position="1406"/>
    </location>
</feature>
<dbReference type="SUPFAM" id="SSF117143">
    <property type="entry name" value="Flagellar hook protein flgE"/>
    <property type="match status" value="2"/>
</dbReference>
<evidence type="ECO:0000256" key="2">
    <source>
        <dbReference type="ARBA" id="ARBA00009677"/>
    </source>
</evidence>
<comment type="function">
    <text evidence="5">A flexible structure which links the flagellar filament to the drive apparatus in the basal body.</text>
</comment>
<accession>A0A4R3I2P4</accession>